<organism evidence="2 3">
    <name type="scientific">Sphingopyxis macrogoltabida</name>
    <name type="common">Sphingomonas macrogoltabidus</name>
    <dbReference type="NCBI Taxonomy" id="33050"/>
    <lineage>
        <taxon>Bacteria</taxon>
        <taxon>Pseudomonadati</taxon>
        <taxon>Pseudomonadota</taxon>
        <taxon>Alphaproteobacteria</taxon>
        <taxon>Sphingomonadales</taxon>
        <taxon>Sphingomonadaceae</taxon>
        <taxon>Sphingopyxis</taxon>
    </lineage>
</organism>
<evidence type="ECO:0000259" key="1">
    <source>
        <dbReference type="Pfam" id="PF24720"/>
    </source>
</evidence>
<keyword evidence="3" id="KW-1185">Reference proteome</keyword>
<feature type="domain" description="DUF7673" evidence="1">
    <location>
        <begin position="13"/>
        <end position="97"/>
    </location>
</feature>
<name>A0AAC9FHX4_SPHMC</name>
<dbReference type="Pfam" id="PF24720">
    <property type="entry name" value="DUF7673"/>
    <property type="match status" value="1"/>
</dbReference>
<gene>
    <name evidence="2" type="ORF">ATM17_31620</name>
</gene>
<geneLocation type="plasmid" evidence="2 3">
    <name>unnamed1</name>
</geneLocation>
<dbReference type="AlphaFoldDB" id="A0AAC9FHX4"/>
<sequence>MTTITIDRQSAAEALDRLIAIARSDTGQSRRVANFLLAWWCGEKHGHFPIADMFGLDRAIAADITAIIRFIGQQPCAIYADEFGRREEIRDLTRLWRPARTEAA</sequence>
<dbReference type="Proteomes" id="UP000076088">
    <property type="component" value="Plasmid unnamed1"/>
</dbReference>
<dbReference type="RefSeq" id="WP_054735251.1">
    <property type="nucleotide sequence ID" value="NZ_CP009430.1"/>
</dbReference>
<accession>A0AAC9FHX4</accession>
<reference evidence="3" key="1">
    <citation type="submission" date="2015-11" db="EMBL/GenBank/DDBJ databases">
        <title>Complete genome sequence of a polyethylene-glycol degrader Sphingopyxis macrogoltabida 203N (NBRC 111659).</title>
        <authorList>
            <person name="Yoshiyuki O."/>
            <person name="Shouta N."/>
            <person name="Nagata Y."/>
            <person name="Numata M."/>
            <person name="Tsuchikane K."/>
            <person name="Hosoyama A."/>
            <person name="Yamazoe A."/>
            <person name="Tsuda M."/>
            <person name="Fujita N."/>
            <person name="Kawai F."/>
        </authorList>
    </citation>
    <scope>NUCLEOTIDE SEQUENCE [LARGE SCALE GENOMIC DNA]</scope>
    <source>
        <strain evidence="3">203N</strain>
        <plasmid evidence="3">unnamed1</plasmid>
    </source>
</reference>
<proteinExistence type="predicted"/>
<keyword evidence="2" id="KW-0614">Plasmid</keyword>
<protein>
    <recommendedName>
        <fullName evidence="1">DUF7673 domain-containing protein</fullName>
    </recommendedName>
</protein>
<evidence type="ECO:0000313" key="2">
    <source>
        <dbReference type="EMBL" id="AMU92810.1"/>
    </source>
</evidence>
<dbReference type="EMBL" id="CP013345">
    <property type="protein sequence ID" value="AMU92810.1"/>
    <property type="molecule type" value="Genomic_DNA"/>
</dbReference>
<evidence type="ECO:0000313" key="3">
    <source>
        <dbReference type="Proteomes" id="UP000076088"/>
    </source>
</evidence>
<dbReference type="InterPro" id="IPR056090">
    <property type="entry name" value="DUF7673"/>
</dbReference>
<dbReference type="KEGG" id="smaz:LH19_27645"/>
<reference evidence="2 3" key="2">
    <citation type="journal article" date="2016" name="Genome Announc.">
        <title>Complete Genome Sequence of Sphingopyxis macrogoltabida Strain 203N (NBRC 111659), a Polyethylene Glycol Degrader.</title>
        <authorList>
            <person name="Ohtsubo Y."/>
            <person name="Nonoyama S."/>
            <person name="Nagata Y."/>
            <person name="Numata M."/>
            <person name="Tsuchikane K."/>
            <person name="Hosoyama A."/>
            <person name="Yamazoe A."/>
            <person name="Tsuda M."/>
            <person name="Fujita N."/>
            <person name="Kawai F."/>
        </authorList>
    </citation>
    <scope>NUCLEOTIDE SEQUENCE [LARGE SCALE GENOMIC DNA]</scope>
    <source>
        <strain evidence="2 3">203N</strain>
    </source>
</reference>